<comment type="caution">
    <text evidence="2">The sequence shown here is derived from an EMBL/GenBank/DDBJ whole genome shotgun (WGS) entry which is preliminary data.</text>
</comment>
<keyword evidence="3" id="KW-1185">Reference proteome</keyword>
<feature type="compositionally biased region" description="Low complexity" evidence="1">
    <location>
        <begin position="116"/>
        <end position="128"/>
    </location>
</feature>
<evidence type="ECO:0000313" key="2">
    <source>
        <dbReference type="EMBL" id="KAK2774757.1"/>
    </source>
</evidence>
<reference evidence="2" key="1">
    <citation type="submission" date="2023-02" db="EMBL/GenBank/DDBJ databases">
        <title>Colletotrichum kahawae CIFC_Que2 genome sequencing and assembly.</title>
        <authorList>
            <person name="Baroncelli R."/>
        </authorList>
    </citation>
    <scope>NUCLEOTIDE SEQUENCE</scope>
    <source>
        <strain evidence="2">CIFC_Que2</strain>
    </source>
</reference>
<name>A0AAE0DBZ6_COLKA</name>
<evidence type="ECO:0000313" key="3">
    <source>
        <dbReference type="Proteomes" id="UP001281614"/>
    </source>
</evidence>
<organism evidence="2 3">
    <name type="scientific">Colletotrichum kahawae</name>
    <name type="common">Coffee berry disease fungus</name>
    <dbReference type="NCBI Taxonomy" id="34407"/>
    <lineage>
        <taxon>Eukaryota</taxon>
        <taxon>Fungi</taxon>
        <taxon>Dikarya</taxon>
        <taxon>Ascomycota</taxon>
        <taxon>Pezizomycotina</taxon>
        <taxon>Sordariomycetes</taxon>
        <taxon>Hypocreomycetidae</taxon>
        <taxon>Glomerellales</taxon>
        <taxon>Glomerellaceae</taxon>
        <taxon>Colletotrichum</taxon>
        <taxon>Colletotrichum gloeosporioides species complex</taxon>
    </lineage>
</organism>
<dbReference type="EMBL" id="VYYT01000043">
    <property type="protein sequence ID" value="KAK2774757.1"/>
    <property type="molecule type" value="Genomic_DNA"/>
</dbReference>
<proteinExistence type="predicted"/>
<accession>A0AAE0DBZ6</accession>
<dbReference type="AlphaFoldDB" id="A0AAE0DBZ6"/>
<feature type="region of interest" description="Disordered" evidence="1">
    <location>
        <begin position="92"/>
        <end position="143"/>
    </location>
</feature>
<protein>
    <submittedName>
        <fullName evidence="2">Uncharacterized protein</fullName>
    </submittedName>
</protein>
<gene>
    <name evidence="2" type="ORF">CKAH01_13091</name>
</gene>
<dbReference type="Proteomes" id="UP001281614">
    <property type="component" value="Unassembled WGS sequence"/>
</dbReference>
<sequence>MTTAVRRRCPSRTPPRPRWFRLCECHHVSKPGLISLAKLLTTSALLLAKWPRRPRRRGSFPRGSPFPSPDPCPAARVRTALLRLLGPVSRGAASVALPRPTAEARRTHTPPGTGGRRPTPRGSRSLLRQTAQESATLMLGGTP</sequence>
<feature type="region of interest" description="Disordered" evidence="1">
    <location>
        <begin position="51"/>
        <end position="73"/>
    </location>
</feature>
<evidence type="ECO:0000256" key="1">
    <source>
        <dbReference type="SAM" id="MobiDB-lite"/>
    </source>
</evidence>